<reference evidence="1 2" key="1">
    <citation type="journal article" date="2022" name="G3 (Bethesda)">
        <title>Enemy or ally: a genomic approach to elucidate the lifestyle of Phyllosticta citrichinaensis.</title>
        <authorList>
            <person name="Buijs V.A."/>
            <person name="Groenewald J.Z."/>
            <person name="Haridas S."/>
            <person name="LaButti K.M."/>
            <person name="Lipzen A."/>
            <person name="Martin F.M."/>
            <person name="Barry K."/>
            <person name="Grigoriev I.V."/>
            <person name="Crous P.W."/>
            <person name="Seidl M.F."/>
        </authorList>
    </citation>
    <scope>NUCLEOTIDE SEQUENCE [LARGE SCALE GENOMIC DNA]</scope>
    <source>
        <strain evidence="1 2">CBS 129764</strain>
    </source>
</reference>
<organism evidence="1 2">
    <name type="scientific">Phyllosticta citrichinensis</name>
    <dbReference type="NCBI Taxonomy" id="1130410"/>
    <lineage>
        <taxon>Eukaryota</taxon>
        <taxon>Fungi</taxon>
        <taxon>Dikarya</taxon>
        <taxon>Ascomycota</taxon>
        <taxon>Pezizomycotina</taxon>
        <taxon>Dothideomycetes</taxon>
        <taxon>Dothideomycetes incertae sedis</taxon>
        <taxon>Botryosphaeriales</taxon>
        <taxon>Phyllostictaceae</taxon>
        <taxon>Phyllosticta</taxon>
    </lineage>
</organism>
<dbReference type="EMBL" id="JBBWUH010000004">
    <property type="protein sequence ID" value="KAK8169650.1"/>
    <property type="molecule type" value="Genomic_DNA"/>
</dbReference>
<keyword evidence="2" id="KW-1185">Reference proteome</keyword>
<proteinExistence type="predicted"/>
<dbReference type="Proteomes" id="UP001456524">
    <property type="component" value="Unassembled WGS sequence"/>
</dbReference>
<evidence type="ECO:0000313" key="2">
    <source>
        <dbReference type="Proteomes" id="UP001456524"/>
    </source>
</evidence>
<comment type="caution">
    <text evidence="1">The sequence shown here is derived from an EMBL/GenBank/DDBJ whole genome shotgun (WGS) entry which is preliminary data.</text>
</comment>
<evidence type="ECO:0000313" key="1">
    <source>
        <dbReference type="EMBL" id="KAK8169650.1"/>
    </source>
</evidence>
<gene>
    <name evidence="1" type="ORF">IWX90DRAFT_186197</name>
</gene>
<name>A0ABR1XW60_9PEZI</name>
<protein>
    <submittedName>
        <fullName evidence="1">Uncharacterized protein</fullName>
    </submittedName>
</protein>
<sequence>MSWSLADIWTALEDEKNPVKGENEHGSATVRQNVVKINCPSALFAHPGHAKPVTLLFLLVESEVQSRRSGAEQVVVSFGLHSCSGDWPSRRSRKSQAIFLFLCGEWYAGNICMRRRSRMGVKQKASFDNGLVTVLALRGITFAWRGITFAWRRYIKVGRIHLESIISSFYRAINSSHRQDFPKNLNFISFRRSKHGLFPE</sequence>
<accession>A0ABR1XW60</accession>